<dbReference type="SUPFAM" id="SSF63829">
    <property type="entry name" value="Calcium-dependent phosphotriesterase"/>
    <property type="match status" value="1"/>
</dbReference>
<evidence type="ECO:0000256" key="2">
    <source>
        <dbReference type="SAM" id="Coils"/>
    </source>
</evidence>
<evidence type="ECO:0000313" key="4">
    <source>
        <dbReference type="EMBL" id="VDI04262.1"/>
    </source>
</evidence>
<feature type="domain" description="B box-type" evidence="3">
    <location>
        <begin position="75"/>
        <end position="116"/>
    </location>
</feature>
<feature type="coiled-coil region" evidence="2">
    <location>
        <begin position="170"/>
        <end position="215"/>
    </location>
</feature>
<accession>A0A8B6CFK0</accession>
<feature type="domain" description="B box-type" evidence="3">
    <location>
        <begin position="11"/>
        <end position="59"/>
    </location>
</feature>
<dbReference type="Proteomes" id="UP000596742">
    <property type="component" value="Unassembled WGS sequence"/>
</dbReference>
<proteinExistence type="predicted"/>
<gene>
    <name evidence="4" type="ORF">MGAL_10B050308</name>
</gene>
<dbReference type="InterPro" id="IPR000315">
    <property type="entry name" value="Znf_B-box"/>
</dbReference>
<name>A0A8B6CFK0_MYTGA</name>
<dbReference type="OrthoDB" id="6143473at2759"/>
<dbReference type="PANTHER" id="PTHR25462:SF296">
    <property type="entry name" value="MEIOTIC P26, ISOFORM F"/>
    <property type="match status" value="1"/>
</dbReference>
<protein>
    <recommendedName>
        <fullName evidence="3">B box-type domain-containing protein</fullName>
    </recommendedName>
</protein>
<dbReference type="SUPFAM" id="SSF57845">
    <property type="entry name" value="B-box zinc-binding domain"/>
    <property type="match status" value="1"/>
</dbReference>
<keyword evidence="1" id="KW-0862">Zinc</keyword>
<evidence type="ECO:0000259" key="3">
    <source>
        <dbReference type="PROSITE" id="PS50119"/>
    </source>
</evidence>
<dbReference type="PANTHER" id="PTHR25462">
    <property type="entry name" value="BONUS, ISOFORM C-RELATED"/>
    <property type="match status" value="1"/>
</dbReference>
<evidence type="ECO:0000313" key="5">
    <source>
        <dbReference type="Proteomes" id="UP000596742"/>
    </source>
</evidence>
<dbReference type="AlphaFoldDB" id="A0A8B6CFK0"/>
<organism evidence="4 5">
    <name type="scientific">Mytilus galloprovincialis</name>
    <name type="common">Mediterranean mussel</name>
    <dbReference type="NCBI Taxonomy" id="29158"/>
    <lineage>
        <taxon>Eukaryota</taxon>
        <taxon>Metazoa</taxon>
        <taxon>Spiralia</taxon>
        <taxon>Lophotrochozoa</taxon>
        <taxon>Mollusca</taxon>
        <taxon>Bivalvia</taxon>
        <taxon>Autobranchia</taxon>
        <taxon>Pteriomorphia</taxon>
        <taxon>Mytilida</taxon>
        <taxon>Mytiloidea</taxon>
        <taxon>Mytilidae</taxon>
        <taxon>Mytilinae</taxon>
        <taxon>Mytilus</taxon>
    </lineage>
</organism>
<comment type="caution">
    <text evidence="4">The sequence shown here is derived from an EMBL/GenBank/DDBJ whole genome shotgun (WGS) entry which is preliminary data.</text>
</comment>
<dbReference type="GO" id="GO:0008270">
    <property type="term" value="F:zinc ion binding"/>
    <property type="evidence" value="ECO:0007669"/>
    <property type="project" value="UniProtKB-KW"/>
</dbReference>
<keyword evidence="5" id="KW-1185">Reference proteome</keyword>
<dbReference type="EMBL" id="UYJE01001689">
    <property type="protein sequence ID" value="VDI04262.1"/>
    <property type="molecule type" value="Genomic_DNA"/>
</dbReference>
<sequence>MAYSASFPRSQDVLVCGLCETNTKIKVKCMDCDLYMCLKCTDKVHVKFKNAHLHDIVALENIHSHKRKTEGKSEFKPVKCKDHRQQLCCMYCLTCRLLVCTMCIAKTHQQHLLEEIQTICLQKVGEMKNLKNRAHSTTEKLIENLHLMANIEESKSTEIEQKILEEDELARELQSRCMRLHKELKEKTKRHTEIIKEKESEILKDERDIKVAIQQVENIHNSQNTGLFLEAVNSLQTKMESFEQSASQKQFNINTLQYVPNYEIQSNSKSIEMEIQFEIKAKYKMDMIHEYRYSITSDKEGNIWITDGGHKIQQLQVKESLKTVKTLHLEVDIIQTRCSNMGILYTTTKSPAIWYLPFNGSRPRTLKDLSPCKPFSLDVSNNEIIVGMDCSSVQDKSDIPFMLRLDADGDIIQIYENHERQFIKNDVVLFCSNTQDGDICYIDSLFMDSGDGIGDVVFMSQEGSFEWNYEGNLFLNSSDNPFRPAEVLSTVHNNFIVSEHGRPAFHILTKLGDLLTIVNLSLVGVTSPGPSTIDVNGNLWISSEDKGMNKIFLSLVDFSGF</sequence>
<dbReference type="Gene3D" id="3.30.160.60">
    <property type="entry name" value="Classic Zinc Finger"/>
    <property type="match status" value="1"/>
</dbReference>
<dbReference type="PROSITE" id="PS50119">
    <property type="entry name" value="ZF_BBOX"/>
    <property type="match status" value="2"/>
</dbReference>
<evidence type="ECO:0000256" key="1">
    <source>
        <dbReference type="PROSITE-ProRule" id="PRU00024"/>
    </source>
</evidence>
<dbReference type="InterPro" id="IPR047153">
    <property type="entry name" value="TRIM45/56/19-like"/>
</dbReference>
<keyword evidence="1" id="KW-0863">Zinc-finger</keyword>
<keyword evidence="1" id="KW-0479">Metal-binding</keyword>
<keyword evidence="2" id="KW-0175">Coiled coil</keyword>
<dbReference type="CDD" id="cd19757">
    <property type="entry name" value="Bbox1"/>
    <property type="match status" value="1"/>
</dbReference>
<dbReference type="CDD" id="cd19756">
    <property type="entry name" value="Bbox2"/>
    <property type="match status" value="1"/>
</dbReference>
<reference evidence="4" key="1">
    <citation type="submission" date="2018-11" db="EMBL/GenBank/DDBJ databases">
        <authorList>
            <person name="Alioto T."/>
            <person name="Alioto T."/>
        </authorList>
    </citation>
    <scope>NUCLEOTIDE SEQUENCE</scope>
</reference>